<feature type="chain" id="PRO_5016482435" evidence="1">
    <location>
        <begin position="24"/>
        <end position="606"/>
    </location>
</feature>
<dbReference type="InterPro" id="IPR029052">
    <property type="entry name" value="Metallo-depent_PP-like"/>
</dbReference>
<sequence>MFSFAKRVGTLLLGALLALPTWAAELQLRVIETSNVQAQLTDFDYDQDKSNPQLGYTRTATLVKKAQREVKNHVYVDNGNILQGSAIGDFMLTKGLEVGEIHPSYLALEKAGAMASVVGEREFAYGLNYLDKAIATSNVPVLSANVFDANTKAPRYKPYLFKIMDLVDTQGEKQRINVAFLGLTSPNVFHNSQQDLRGQILISDVVLTAKKYVPLLKQLGADVIIVLNHSEAHQNALSQIDGIDVLLNAGSLKAYGSEIGTMDLLLNNNSGRWRVMNKTWATRPLFNPETQKANAGNSWLMKWVLRHYHRSTRQFMAQPVGKVAENLYSYLSLVQDDSAVQLVNAAQKDFVQRQLARQPELAKLPVLSATSPLKTGKQHSNVYDFTKIEQGDVSQRQLADLVAAGEKVAAVKVNGAELKEWLECSAGAFNQIQAASKTAQPLMNWQFHSQNFDVIDGVSYQFDLVQPARYNQDCRLVNANSQRVKNLSYRGKLVEPKAEFIVATNEKRASEGKFAGTGKQKVVLKGAVDTRQVVGEFVRAQTMANGVAETRADKNWQFAPMNATVSFETSPSERARAYTALEATRPYLWVGQDAKGFAVYQFDLDK</sequence>
<dbReference type="Proteomes" id="UP000254209">
    <property type="component" value="Unassembled WGS sequence"/>
</dbReference>
<organism evidence="3 4">
    <name type="scientific">Alysiella crassa</name>
    <dbReference type="NCBI Taxonomy" id="153491"/>
    <lineage>
        <taxon>Bacteria</taxon>
        <taxon>Pseudomonadati</taxon>
        <taxon>Pseudomonadota</taxon>
        <taxon>Betaproteobacteria</taxon>
        <taxon>Neisseriales</taxon>
        <taxon>Neisseriaceae</taxon>
        <taxon>Alysiella</taxon>
    </lineage>
</organism>
<dbReference type="InterPro" id="IPR008334">
    <property type="entry name" value="5'-Nucleotdase_C"/>
</dbReference>
<dbReference type="RefSeq" id="WP_051968397.1">
    <property type="nucleotide sequence ID" value="NZ_CP091519.2"/>
</dbReference>
<feature type="signal peptide" evidence="1">
    <location>
        <begin position="1"/>
        <end position="23"/>
    </location>
</feature>
<dbReference type="PANTHER" id="PTHR11575">
    <property type="entry name" value="5'-NUCLEOTIDASE-RELATED"/>
    <property type="match status" value="1"/>
</dbReference>
<evidence type="ECO:0000313" key="3">
    <source>
        <dbReference type="EMBL" id="SSY79812.1"/>
    </source>
</evidence>
<dbReference type="Gene3D" id="3.90.780.10">
    <property type="entry name" value="5'-Nucleotidase, C-terminal domain"/>
    <property type="match status" value="1"/>
</dbReference>
<keyword evidence="1" id="KW-0547">Nucleotide-binding</keyword>
<evidence type="ECO:0000313" key="4">
    <source>
        <dbReference type="Proteomes" id="UP000254209"/>
    </source>
</evidence>
<proteinExistence type="inferred from homology"/>
<keyword evidence="1" id="KW-0732">Signal</keyword>
<dbReference type="AlphaFoldDB" id="A0A376BS29"/>
<name>A0A376BS29_9NEIS</name>
<reference evidence="3 4" key="1">
    <citation type="submission" date="2018-06" db="EMBL/GenBank/DDBJ databases">
        <authorList>
            <consortium name="Pathogen Informatics"/>
            <person name="Doyle S."/>
        </authorList>
    </citation>
    <scope>NUCLEOTIDE SEQUENCE [LARGE SCALE GENOMIC DNA]</scope>
    <source>
        <strain evidence="3 4">NCTC10283</strain>
    </source>
</reference>
<dbReference type="EMBL" id="UFSO01000003">
    <property type="protein sequence ID" value="SSY79812.1"/>
    <property type="molecule type" value="Genomic_DNA"/>
</dbReference>
<dbReference type="PRINTS" id="PR01607">
    <property type="entry name" value="APYRASEFAMLY"/>
</dbReference>
<comment type="similarity">
    <text evidence="1">Belongs to the 5'-nucleotidase family.</text>
</comment>
<dbReference type="PANTHER" id="PTHR11575:SF6">
    <property type="entry name" value="2',3'-CYCLIC-NUCLEOTIDE 2'-PHOSPHODIESTERASE_3'-NUCLEOTIDASE"/>
    <property type="match status" value="1"/>
</dbReference>
<dbReference type="EC" id="3.1.3.6" evidence="3"/>
<dbReference type="GO" id="GO:0000166">
    <property type="term" value="F:nucleotide binding"/>
    <property type="evidence" value="ECO:0007669"/>
    <property type="project" value="UniProtKB-KW"/>
</dbReference>
<dbReference type="Pfam" id="PF02872">
    <property type="entry name" value="5_nucleotid_C"/>
    <property type="match status" value="1"/>
</dbReference>
<dbReference type="SUPFAM" id="SSF55816">
    <property type="entry name" value="5'-nucleotidase (syn. UDP-sugar hydrolase), C-terminal domain"/>
    <property type="match status" value="1"/>
</dbReference>
<gene>
    <name evidence="3" type="primary">cpdB</name>
    <name evidence="3" type="ORF">NCTC10283_01500</name>
</gene>
<keyword evidence="1 3" id="KW-0378">Hydrolase</keyword>
<dbReference type="OrthoDB" id="9803927at2"/>
<keyword evidence="4" id="KW-1185">Reference proteome</keyword>
<protein>
    <submittedName>
        <fullName evidence="3">2',3'-cyclic-nucleotide 2'-phosphodiesterase/3'-nucleotidase</fullName>
        <ecNumber evidence="3">3.1.3.6</ecNumber>
    </submittedName>
</protein>
<dbReference type="InterPro" id="IPR036907">
    <property type="entry name" value="5'-Nucleotdase_C_sf"/>
</dbReference>
<evidence type="ECO:0000259" key="2">
    <source>
        <dbReference type="Pfam" id="PF02872"/>
    </source>
</evidence>
<dbReference type="Gene3D" id="3.60.21.10">
    <property type="match status" value="1"/>
</dbReference>
<accession>A0A376BS29</accession>
<dbReference type="InterPro" id="IPR006179">
    <property type="entry name" value="5_nucleotidase/apyrase"/>
</dbReference>
<dbReference type="GO" id="GO:0008254">
    <property type="term" value="F:3'-nucleotidase activity"/>
    <property type="evidence" value="ECO:0007669"/>
    <property type="project" value="UniProtKB-EC"/>
</dbReference>
<dbReference type="GO" id="GO:0009166">
    <property type="term" value="P:nucleotide catabolic process"/>
    <property type="evidence" value="ECO:0007669"/>
    <property type="project" value="InterPro"/>
</dbReference>
<dbReference type="SUPFAM" id="SSF56300">
    <property type="entry name" value="Metallo-dependent phosphatases"/>
    <property type="match status" value="1"/>
</dbReference>
<dbReference type="STRING" id="1120980.GCA_000745955_00494"/>
<feature type="domain" description="5'-Nucleotidase C-terminal" evidence="2">
    <location>
        <begin position="335"/>
        <end position="512"/>
    </location>
</feature>
<dbReference type="GO" id="GO:0030288">
    <property type="term" value="C:outer membrane-bounded periplasmic space"/>
    <property type="evidence" value="ECO:0007669"/>
    <property type="project" value="TreeGrafter"/>
</dbReference>
<evidence type="ECO:0000256" key="1">
    <source>
        <dbReference type="RuleBase" id="RU362119"/>
    </source>
</evidence>